<gene>
    <name evidence="1" type="ORF">SPELUC_LOCUS17202</name>
</gene>
<keyword evidence="2" id="KW-1185">Reference proteome</keyword>
<organism evidence="1 2">
    <name type="scientific">Cetraspora pellucida</name>
    <dbReference type="NCBI Taxonomy" id="1433469"/>
    <lineage>
        <taxon>Eukaryota</taxon>
        <taxon>Fungi</taxon>
        <taxon>Fungi incertae sedis</taxon>
        <taxon>Mucoromycota</taxon>
        <taxon>Glomeromycotina</taxon>
        <taxon>Glomeromycetes</taxon>
        <taxon>Diversisporales</taxon>
        <taxon>Gigasporaceae</taxon>
        <taxon>Cetraspora</taxon>
    </lineage>
</organism>
<reference evidence="1" key="1">
    <citation type="submission" date="2021-06" db="EMBL/GenBank/DDBJ databases">
        <authorList>
            <person name="Kallberg Y."/>
            <person name="Tangrot J."/>
            <person name="Rosling A."/>
        </authorList>
    </citation>
    <scope>NUCLEOTIDE SEQUENCE</scope>
    <source>
        <strain evidence="1">28 12/20/2015</strain>
    </source>
</reference>
<proteinExistence type="predicted"/>
<name>A0ACA9RFC3_9GLOM</name>
<dbReference type="Proteomes" id="UP000789366">
    <property type="component" value="Unassembled WGS sequence"/>
</dbReference>
<sequence length="54" mass="6415">NHFNKAIISHTKYEQQEIYSRQIVWDLVIAILELVTIANRWIIKFQSGKLMKAN</sequence>
<accession>A0ACA9RFC3</accession>
<comment type="caution">
    <text evidence="1">The sequence shown here is derived from an EMBL/GenBank/DDBJ whole genome shotgun (WGS) entry which is preliminary data.</text>
</comment>
<feature type="non-terminal residue" evidence="1">
    <location>
        <position position="54"/>
    </location>
</feature>
<evidence type="ECO:0000313" key="2">
    <source>
        <dbReference type="Proteomes" id="UP000789366"/>
    </source>
</evidence>
<feature type="non-terminal residue" evidence="1">
    <location>
        <position position="1"/>
    </location>
</feature>
<evidence type="ECO:0000313" key="1">
    <source>
        <dbReference type="EMBL" id="CAG8790705.1"/>
    </source>
</evidence>
<dbReference type="EMBL" id="CAJVPW010068810">
    <property type="protein sequence ID" value="CAG8790705.1"/>
    <property type="molecule type" value="Genomic_DNA"/>
</dbReference>
<protein>
    <submittedName>
        <fullName evidence="1">3114_t:CDS:1</fullName>
    </submittedName>
</protein>